<sequence>MNTKKKNNKAWFLVLPVVLVVAFTAIIPLMTVANYSVQDILSPDNRIFVGLEFFRQIATDPAIVAAFQRNLVFSTQILAIEIPLGIMIAKLMPRRGWKAAAALVIVAIPLIIPWNVVGTTWRVFARPDVGLLGVTMNQFRPFDIGNTPADAWFTMVLMDVWHWTPLVALLVYAGLRAIPDAYYQAASIDGASAVSVFRFVELPKLRRVLMIALLLRFMDSFMIYAEPYILTGGGPGTATEVMSILLAVIAVIQFDLGKAAAFSLIYFLIIQIFSFIFFTILTLDERPGATKRAEKKALAAQASAGKADAAPKTGVTNE</sequence>
<gene>
    <name evidence="7" type="ORF">C3B54_111529</name>
</gene>
<feature type="domain" description="ABC transmembrane type-1" evidence="6">
    <location>
        <begin position="67"/>
        <end position="277"/>
    </location>
</feature>
<dbReference type="EMBL" id="CP026923">
    <property type="protein sequence ID" value="AVG24467.1"/>
    <property type="molecule type" value="Genomic_DNA"/>
</dbReference>
<evidence type="ECO:0000256" key="5">
    <source>
        <dbReference type="RuleBase" id="RU363032"/>
    </source>
</evidence>
<dbReference type="KEGG" id="psai:C3B54_111529"/>
<comment type="subcellular location">
    <subcellularLocation>
        <location evidence="5">Cell membrane</location>
        <topology evidence="5">Multi-pass membrane protein</topology>
    </subcellularLocation>
    <subcellularLocation>
        <location evidence="1">Membrane</location>
        <topology evidence="1">Multi-pass membrane protein</topology>
    </subcellularLocation>
</comment>
<keyword evidence="4 5" id="KW-0472">Membrane</keyword>
<reference evidence="7 8" key="1">
    <citation type="submission" date="2018-02" db="EMBL/GenBank/DDBJ databases">
        <title>Complete genome of the streamlined marine actinobacterium Pontimonas salivibrio CL-TW6 adapted to coastal planktonic lifestype.</title>
        <authorList>
            <person name="Cho B.C."/>
            <person name="Hardies S.C."/>
            <person name="Jang G.I."/>
            <person name="Hwang C.Y."/>
        </authorList>
    </citation>
    <scope>NUCLEOTIDE SEQUENCE [LARGE SCALE GENOMIC DNA]</scope>
    <source>
        <strain evidence="7 8">CL-TW6</strain>
    </source>
</reference>
<dbReference type="PANTHER" id="PTHR43759">
    <property type="entry name" value="TREHALOSE TRANSPORT SYSTEM PERMEASE PROTEIN SUGA"/>
    <property type="match status" value="1"/>
</dbReference>
<evidence type="ECO:0000313" key="8">
    <source>
        <dbReference type="Proteomes" id="UP000243077"/>
    </source>
</evidence>
<dbReference type="OrthoDB" id="9805974at2"/>
<dbReference type="PANTHER" id="PTHR43759:SF1">
    <property type="entry name" value="GLUCOSE IMPORT SYSTEM PERMEASE PROTEIN GLCT"/>
    <property type="match status" value="1"/>
</dbReference>
<name>A0A2L2BS61_9MICO</name>
<dbReference type="InterPro" id="IPR035906">
    <property type="entry name" value="MetI-like_sf"/>
</dbReference>
<dbReference type="Pfam" id="PF00528">
    <property type="entry name" value="BPD_transp_1"/>
    <property type="match status" value="1"/>
</dbReference>
<dbReference type="Proteomes" id="UP000243077">
    <property type="component" value="Chromosome"/>
</dbReference>
<dbReference type="Gene3D" id="1.10.3720.10">
    <property type="entry name" value="MetI-like"/>
    <property type="match status" value="1"/>
</dbReference>
<organism evidence="7 8">
    <name type="scientific">Pontimonas salivibrio</name>
    <dbReference type="NCBI Taxonomy" id="1159327"/>
    <lineage>
        <taxon>Bacteria</taxon>
        <taxon>Bacillati</taxon>
        <taxon>Actinomycetota</taxon>
        <taxon>Actinomycetes</taxon>
        <taxon>Micrococcales</taxon>
        <taxon>Microbacteriaceae</taxon>
        <taxon>Pontimonas</taxon>
    </lineage>
</organism>
<evidence type="ECO:0000256" key="4">
    <source>
        <dbReference type="ARBA" id="ARBA00023136"/>
    </source>
</evidence>
<feature type="transmembrane region" description="Helical" evidence="5">
    <location>
        <begin position="71"/>
        <end position="92"/>
    </location>
</feature>
<evidence type="ECO:0000256" key="3">
    <source>
        <dbReference type="ARBA" id="ARBA00022989"/>
    </source>
</evidence>
<protein>
    <submittedName>
        <fullName evidence="7">CUT1 ABC transporter permease</fullName>
    </submittedName>
</protein>
<keyword evidence="2 5" id="KW-0812">Transmembrane</keyword>
<feature type="transmembrane region" description="Helical" evidence="5">
    <location>
        <begin position="237"/>
        <end position="254"/>
    </location>
</feature>
<dbReference type="RefSeq" id="WP_104913938.1">
    <property type="nucleotide sequence ID" value="NZ_CP026923.1"/>
</dbReference>
<feature type="transmembrane region" description="Helical" evidence="5">
    <location>
        <begin position="99"/>
        <end position="117"/>
    </location>
</feature>
<dbReference type="InterPro" id="IPR052730">
    <property type="entry name" value="Sugar_ABC_transporter"/>
</dbReference>
<keyword evidence="8" id="KW-1185">Reference proteome</keyword>
<evidence type="ECO:0000256" key="2">
    <source>
        <dbReference type="ARBA" id="ARBA00022692"/>
    </source>
</evidence>
<feature type="transmembrane region" description="Helical" evidence="5">
    <location>
        <begin position="12"/>
        <end position="33"/>
    </location>
</feature>
<dbReference type="SUPFAM" id="SSF161098">
    <property type="entry name" value="MetI-like"/>
    <property type="match status" value="1"/>
</dbReference>
<feature type="transmembrane region" description="Helical" evidence="5">
    <location>
        <begin position="260"/>
        <end position="283"/>
    </location>
</feature>
<keyword evidence="3 5" id="KW-1133">Transmembrane helix</keyword>
<comment type="similarity">
    <text evidence="5">Belongs to the binding-protein-dependent transport system permease family.</text>
</comment>
<dbReference type="CDD" id="cd06261">
    <property type="entry name" value="TM_PBP2"/>
    <property type="match status" value="1"/>
</dbReference>
<evidence type="ECO:0000259" key="6">
    <source>
        <dbReference type="PROSITE" id="PS50928"/>
    </source>
</evidence>
<dbReference type="InterPro" id="IPR000515">
    <property type="entry name" value="MetI-like"/>
</dbReference>
<feature type="transmembrane region" description="Helical" evidence="5">
    <location>
        <begin position="151"/>
        <end position="175"/>
    </location>
</feature>
<dbReference type="AlphaFoldDB" id="A0A2L2BS61"/>
<dbReference type="PROSITE" id="PS50928">
    <property type="entry name" value="ABC_TM1"/>
    <property type="match status" value="1"/>
</dbReference>
<proteinExistence type="inferred from homology"/>
<accession>A0A2L2BS61</accession>
<dbReference type="GO" id="GO:0005886">
    <property type="term" value="C:plasma membrane"/>
    <property type="evidence" value="ECO:0007669"/>
    <property type="project" value="UniProtKB-SubCell"/>
</dbReference>
<evidence type="ECO:0000313" key="7">
    <source>
        <dbReference type="EMBL" id="AVG24467.1"/>
    </source>
</evidence>
<keyword evidence="5" id="KW-0813">Transport</keyword>
<evidence type="ECO:0000256" key="1">
    <source>
        <dbReference type="ARBA" id="ARBA00004141"/>
    </source>
</evidence>
<dbReference type="GO" id="GO:0055085">
    <property type="term" value="P:transmembrane transport"/>
    <property type="evidence" value="ECO:0007669"/>
    <property type="project" value="InterPro"/>
</dbReference>